<proteinExistence type="inferred from homology"/>
<organism evidence="8 9">
    <name type="scientific">Phytophthora citrophthora</name>
    <dbReference type="NCBI Taxonomy" id="4793"/>
    <lineage>
        <taxon>Eukaryota</taxon>
        <taxon>Sar</taxon>
        <taxon>Stramenopiles</taxon>
        <taxon>Oomycota</taxon>
        <taxon>Peronosporomycetes</taxon>
        <taxon>Peronosporales</taxon>
        <taxon>Peronosporaceae</taxon>
        <taxon>Phytophthora</taxon>
    </lineage>
</organism>
<evidence type="ECO:0000256" key="5">
    <source>
        <dbReference type="ARBA" id="ARBA00023136"/>
    </source>
</evidence>
<protein>
    <submittedName>
        <fullName evidence="8">Protein croquemort</fullName>
    </submittedName>
</protein>
<gene>
    <name evidence="8" type="ORF">P3T76_014573</name>
</gene>
<comment type="similarity">
    <text evidence="2">Belongs to the CD36 family.</text>
</comment>
<dbReference type="PANTHER" id="PTHR11923">
    <property type="entry name" value="SCAVENGER RECEPTOR CLASS B TYPE-1 SR-B1"/>
    <property type="match status" value="1"/>
</dbReference>
<dbReference type="Proteomes" id="UP001259832">
    <property type="component" value="Unassembled WGS sequence"/>
</dbReference>
<dbReference type="GO" id="GO:0005737">
    <property type="term" value="C:cytoplasm"/>
    <property type="evidence" value="ECO:0007669"/>
    <property type="project" value="TreeGrafter"/>
</dbReference>
<dbReference type="PRINTS" id="PR01609">
    <property type="entry name" value="CD36FAMILY"/>
</dbReference>
<comment type="subcellular location">
    <subcellularLocation>
        <location evidence="1">Membrane</location>
    </subcellularLocation>
</comment>
<evidence type="ECO:0000256" key="1">
    <source>
        <dbReference type="ARBA" id="ARBA00004370"/>
    </source>
</evidence>
<dbReference type="InterPro" id="IPR002159">
    <property type="entry name" value="CD36_fam"/>
</dbReference>
<evidence type="ECO:0000313" key="9">
    <source>
        <dbReference type="Proteomes" id="UP001259832"/>
    </source>
</evidence>
<evidence type="ECO:0000256" key="2">
    <source>
        <dbReference type="ARBA" id="ARBA00010532"/>
    </source>
</evidence>
<evidence type="ECO:0000256" key="7">
    <source>
        <dbReference type="SAM" id="Phobius"/>
    </source>
</evidence>
<keyword evidence="9" id="KW-1185">Reference proteome</keyword>
<evidence type="ECO:0000256" key="6">
    <source>
        <dbReference type="ARBA" id="ARBA00023180"/>
    </source>
</evidence>
<dbReference type="AlphaFoldDB" id="A0AAD9G105"/>
<keyword evidence="5 7" id="KW-0472">Membrane</keyword>
<keyword evidence="6" id="KW-0325">Glycoprotein</keyword>
<comment type="caution">
    <text evidence="8">The sequence shown here is derived from an EMBL/GenBank/DDBJ whole genome shotgun (WGS) entry which is preliminary data.</text>
</comment>
<dbReference type="Pfam" id="PF01130">
    <property type="entry name" value="CD36"/>
    <property type="match status" value="2"/>
</dbReference>
<dbReference type="GO" id="GO:0016020">
    <property type="term" value="C:membrane"/>
    <property type="evidence" value="ECO:0007669"/>
    <property type="project" value="UniProtKB-SubCell"/>
</dbReference>
<feature type="transmembrane region" description="Helical" evidence="7">
    <location>
        <begin position="690"/>
        <end position="712"/>
    </location>
</feature>
<keyword evidence="3 7" id="KW-0812">Transmembrane</keyword>
<dbReference type="PANTHER" id="PTHR11923:SF51">
    <property type="entry name" value="LYSOSOME MEMBRANE PROTEIN 2"/>
    <property type="match status" value="1"/>
</dbReference>
<dbReference type="GO" id="GO:0005044">
    <property type="term" value="F:scavenger receptor activity"/>
    <property type="evidence" value="ECO:0007669"/>
    <property type="project" value="TreeGrafter"/>
</dbReference>
<accession>A0AAD9G105</accession>
<dbReference type="EMBL" id="JASMQC010000043">
    <property type="protein sequence ID" value="KAK1929898.1"/>
    <property type="molecule type" value="Genomic_DNA"/>
</dbReference>
<keyword evidence="4 7" id="KW-1133">Transmembrane helix</keyword>
<evidence type="ECO:0000256" key="4">
    <source>
        <dbReference type="ARBA" id="ARBA00022989"/>
    </source>
</evidence>
<reference evidence="8" key="1">
    <citation type="submission" date="2023-08" db="EMBL/GenBank/DDBJ databases">
        <title>Reference Genome Resource for the Citrus Pathogen Phytophthora citrophthora.</title>
        <authorList>
            <person name="Moller H."/>
            <person name="Coetzee B."/>
            <person name="Rose L.J."/>
            <person name="Van Niekerk J.M."/>
        </authorList>
    </citation>
    <scope>NUCLEOTIDE SEQUENCE</scope>
    <source>
        <strain evidence="8">STE-U-9442</strain>
    </source>
</reference>
<evidence type="ECO:0000313" key="8">
    <source>
        <dbReference type="EMBL" id="KAK1929898.1"/>
    </source>
</evidence>
<sequence length="728" mass="78031">MATHTPKTHNNTAFEHFEKGSPTVFPKLEEAEPQRRRCCSQKVWAIVLMVVGCLTAIIGILYGTALPAFVNSAVDDQVVRCSNDKVSKESYLDPYGDCDDCSPYYVSLYMLNATNAEDYLATNAKLQVQEMGPYVYRRREIKLDVSLSDDSSTVTYKTYTYHTFDADRSCDDCTASDEIVSFDTGYFSVISATGGEFNLLAAVAAASFASSENTTDIVATITEHGEQMMRWMNGLNSLDPEAMKTVTNNSAVLTFLTTGPEAIASLDLSGFAYNGIFVKRTASQWALGYPSLLAGLILGSNYVNTCKTSMNAECASCTGDDCLAIASECSQCTKGAAVVAVNNVTCATVESIYAAEHGAEEAASFVATTCGLCESVGLCAAPLPGIVESSGMDYSTTAPDASSLGAYVKRTGCDDLSKIGAWVEYDGLAVAPVWVDLGERRNPTLAEINAFSSYANCKSPVANITCFNVSGTDGTALKPGGVTINGMAKHTTADSFNSYLGAAEIYITIESTNTEVDFDGVSLHRFGTPIDIFDYTDDNTAIGTGVPVNGLQQLSFVTGFLSYMSGPFFIYGDTSLLEAVEMTNADGTVMTADSMYDSEGTLHDNFLSSYATFVDIESGTGQTMSARKRSQVSYSLAASSSVANASMSDVLWPALPTEVVLPTYWVQEAGEAKESVLDTFKSTLTLVKTFLPGLIVLIVVGVLEACGGVFLWRRYKQRLEIMRYGSVI</sequence>
<evidence type="ECO:0000256" key="3">
    <source>
        <dbReference type="ARBA" id="ARBA00022692"/>
    </source>
</evidence>
<name>A0AAD9G105_9STRA</name>
<feature type="transmembrane region" description="Helical" evidence="7">
    <location>
        <begin position="43"/>
        <end position="62"/>
    </location>
</feature>